<dbReference type="PROSITE" id="PS51168">
    <property type="entry name" value="CHORISMATE_MUT_2"/>
    <property type="match status" value="1"/>
</dbReference>
<dbReference type="InterPro" id="IPR036979">
    <property type="entry name" value="CM_dom_sf"/>
</dbReference>
<evidence type="ECO:0000259" key="4">
    <source>
        <dbReference type="PROSITE" id="PS51176"/>
    </source>
</evidence>
<evidence type="ECO:0000259" key="3">
    <source>
        <dbReference type="PROSITE" id="PS51168"/>
    </source>
</evidence>
<keyword evidence="6" id="KW-1185">Reference proteome</keyword>
<proteinExistence type="predicted"/>
<dbReference type="GO" id="GO:0004106">
    <property type="term" value="F:chorismate mutase activity"/>
    <property type="evidence" value="ECO:0007669"/>
    <property type="project" value="UniProtKB-EC"/>
</dbReference>
<reference evidence="5 6" key="1">
    <citation type="submission" date="2023-11" db="EMBL/GenBank/DDBJ databases">
        <title>Genome sequence of Pseudomonas salmasensis Strain SLU99.</title>
        <authorList>
            <person name="Ghadamgahi F."/>
            <person name="Kalyandurg P.B."/>
            <person name="Catara V."/>
            <person name="Vetukuri R."/>
            <person name="Ghosh S."/>
        </authorList>
    </citation>
    <scope>NUCLEOTIDE SEQUENCE [LARGE SCALE GENOMIC DNA]</scope>
    <source>
        <strain evidence="5 6">SLU99</strain>
    </source>
</reference>
<dbReference type="EMBL" id="JAXGGE010000001">
    <property type="protein sequence ID" value="MDY4299743.1"/>
    <property type="molecule type" value="Genomic_DNA"/>
</dbReference>
<dbReference type="InterPro" id="IPR008927">
    <property type="entry name" value="6-PGluconate_DH-like_C_sf"/>
</dbReference>
<organism evidence="5 6">
    <name type="scientific">Pseudomonas salmasensis</name>
    <dbReference type="NCBI Taxonomy" id="2745514"/>
    <lineage>
        <taxon>Bacteria</taxon>
        <taxon>Pseudomonadati</taxon>
        <taxon>Pseudomonadota</taxon>
        <taxon>Gammaproteobacteria</taxon>
        <taxon>Pseudomonadales</taxon>
        <taxon>Pseudomonadaceae</taxon>
        <taxon>Pseudomonas</taxon>
    </lineage>
</organism>
<dbReference type="Pfam" id="PF20463">
    <property type="entry name" value="PDH_C"/>
    <property type="match status" value="1"/>
</dbReference>
<evidence type="ECO:0000313" key="6">
    <source>
        <dbReference type="Proteomes" id="UP001277967"/>
    </source>
</evidence>
<dbReference type="InterPro" id="IPR036291">
    <property type="entry name" value="NAD(P)-bd_dom_sf"/>
</dbReference>
<gene>
    <name evidence="5" type="ORF">SO486_07020</name>
</gene>
<dbReference type="PANTHER" id="PTHR21363:SF0">
    <property type="entry name" value="PREPHENATE DEHYDROGENASE [NADP(+)]"/>
    <property type="match status" value="1"/>
</dbReference>
<dbReference type="InterPro" id="IPR046825">
    <property type="entry name" value="PDH_C"/>
</dbReference>
<dbReference type="Gene3D" id="3.40.50.720">
    <property type="entry name" value="NAD(P)-binding Rossmann-like Domain"/>
    <property type="match status" value="1"/>
</dbReference>
<dbReference type="SUPFAM" id="SSF48600">
    <property type="entry name" value="Chorismate mutase II"/>
    <property type="match status" value="1"/>
</dbReference>
<dbReference type="SUPFAM" id="SSF48179">
    <property type="entry name" value="6-phosphogluconate dehydrogenase C-terminal domain-like"/>
    <property type="match status" value="1"/>
</dbReference>
<name>A0ABU5FEQ1_9PSED</name>
<comment type="caution">
    <text evidence="5">The sequence shown here is derived from an EMBL/GenBank/DDBJ whole genome shotgun (WGS) entry which is preliminary data.</text>
</comment>
<dbReference type="Pfam" id="PF01817">
    <property type="entry name" value="CM_2"/>
    <property type="match status" value="1"/>
</dbReference>
<keyword evidence="5" id="KW-0413">Isomerase</keyword>
<feature type="domain" description="Chorismate mutase" evidence="3">
    <location>
        <begin position="307"/>
        <end position="398"/>
    </location>
</feature>
<dbReference type="InterPro" id="IPR003099">
    <property type="entry name" value="Prephen_DH"/>
</dbReference>
<evidence type="ECO:0000313" key="5">
    <source>
        <dbReference type="EMBL" id="MDY4299743.1"/>
    </source>
</evidence>
<dbReference type="Proteomes" id="UP001277967">
    <property type="component" value="Unassembled WGS sequence"/>
</dbReference>
<dbReference type="EC" id="5.4.99.5" evidence="1"/>
<dbReference type="SUPFAM" id="SSF51735">
    <property type="entry name" value="NAD(P)-binding Rossmann-fold domains"/>
    <property type="match status" value="1"/>
</dbReference>
<feature type="domain" description="Prephenate/arogenate dehydrogenase" evidence="4">
    <location>
        <begin position="9"/>
        <end position="292"/>
    </location>
</feature>
<accession>A0ABU5FEQ1</accession>
<dbReference type="Gene3D" id="1.10.3660.10">
    <property type="entry name" value="6-phosphogluconate dehydrogenase C-terminal like domain"/>
    <property type="match status" value="1"/>
</dbReference>
<dbReference type="InterPro" id="IPR002701">
    <property type="entry name" value="CM_II_prokaryot"/>
</dbReference>
<dbReference type="InterPro" id="IPR050812">
    <property type="entry name" value="Preph/Arog_dehydrog"/>
</dbReference>
<dbReference type="SMART" id="SM00830">
    <property type="entry name" value="CM_2"/>
    <property type="match status" value="1"/>
</dbReference>
<dbReference type="Gene3D" id="1.20.59.10">
    <property type="entry name" value="Chorismate mutase"/>
    <property type="match status" value="1"/>
</dbReference>
<dbReference type="RefSeq" id="WP_320746744.1">
    <property type="nucleotide sequence ID" value="NZ_JAXGGE010000001.1"/>
</dbReference>
<dbReference type="PROSITE" id="PS51176">
    <property type="entry name" value="PDH_ADH"/>
    <property type="match status" value="1"/>
</dbReference>
<keyword evidence="2" id="KW-0560">Oxidoreductase</keyword>
<evidence type="ECO:0000256" key="2">
    <source>
        <dbReference type="ARBA" id="ARBA00023002"/>
    </source>
</evidence>
<sequence>MSLPSSAHRHAVVVGVLGSIGQLLANQLSVAGYSVTGIDLAADGQSLEAQTHTVIQGDILRPSSGIKQQLGDARILVLALAQNVLIEALPHLLPSLRSDCLIVDTLSIKSEFADFVATLDVPQPMVGINPMFSGDLDPTGRPVAVVTYRDGDAVAGLIEWLYSWPVNVFEMTTGEHDRTMAYLQTLGHALVMGFGMTLEESAAPLEKVFELAPPPFKVMLALLARMTKNHPDVYWEIQSNNPYSQEIRSRMLAQLGKLDDMVNTGSRLDYHLSMAMLRNALQPLNPGLENTSRRLFEQLGQTPPAKNEAPEGLADFRQRIDCIDDQLVDLLGQRLGLIREVAQSKKDHHTAVMQPNRVVQVIERCKARGRQHHIRESLIEQLYGLIIDEACQIEYDVIGGPRESLYEASPSAFTSSAEKIQ</sequence>
<protein>
    <recommendedName>
        <fullName evidence="1">chorismate mutase</fullName>
        <ecNumber evidence="1">5.4.99.5</ecNumber>
    </recommendedName>
</protein>
<dbReference type="PANTHER" id="PTHR21363">
    <property type="entry name" value="PREPHENATE DEHYDROGENASE"/>
    <property type="match status" value="1"/>
</dbReference>
<dbReference type="InterPro" id="IPR036263">
    <property type="entry name" value="Chorismate_II_sf"/>
</dbReference>
<evidence type="ECO:0000256" key="1">
    <source>
        <dbReference type="ARBA" id="ARBA00012404"/>
    </source>
</evidence>